<dbReference type="OrthoDB" id="2405490at2"/>
<accession>A0A3E0IPU5</accession>
<keyword evidence="1" id="KW-0812">Transmembrane</keyword>
<feature type="transmembrane region" description="Helical" evidence="1">
    <location>
        <begin position="107"/>
        <end position="127"/>
    </location>
</feature>
<keyword evidence="1" id="KW-1133">Transmembrane helix</keyword>
<comment type="caution">
    <text evidence="2">The sequence shown here is derived from an EMBL/GenBank/DDBJ whole genome shotgun (WGS) entry which is preliminary data.</text>
</comment>
<keyword evidence="1" id="KW-0472">Membrane</keyword>
<dbReference type="Proteomes" id="UP000256562">
    <property type="component" value="Unassembled WGS sequence"/>
</dbReference>
<evidence type="ECO:0000313" key="3">
    <source>
        <dbReference type="Proteomes" id="UP000256562"/>
    </source>
</evidence>
<evidence type="ECO:0000313" key="2">
    <source>
        <dbReference type="EMBL" id="REH95862.1"/>
    </source>
</evidence>
<dbReference type="RefSeq" id="WP_116094278.1">
    <property type="nucleotide sequence ID" value="NZ_QKXN01000100.1"/>
</dbReference>
<dbReference type="AlphaFoldDB" id="A0A3E0IPU5"/>
<dbReference type="EMBL" id="QKXQ01000280">
    <property type="protein sequence ID" value="REH95862.1"/>
    <property type="molecule type" value="Genomic_DNA"/>
</dbReference>
<evidence type="ECO:0008006" key="4">
    <source>
        <dbReference type="Google" id="ProtNLM"/>
    </source>
</evidence>
<feature type="transmembrane region" description="Helical" evidence="1">
    <location>
        <begin position="6"/>
        <end position="26"/>
    </location>
</feature>
<reference evidence="2 3" key="1">
    <citation type="journal article" date="2018" name="Vet. Microbiol.">
        <title>Characterisation of Staphylococcus felis isolated from cats using whole genome sequencing.</title>
        <authorList>
            <person name="Worthing K."/>
            <person name="Pang S."/>
            <person name="Trott D.J."/>
            <person name="Abraham S."/>
            <person name="Coombs G.W."/>
            <person name="Jordan D."/>
            <person name="McIntyre L."/>
            <person name="Davies M.R."/>
            <person name="Norris J."/>
        </authorList>
    </citation>
    <scope>NUCLEOTIDE SEQUENCE [LARGE SCALE GENOMIC DNA]</scope>
    <source>
        <strain evidence="2 3">F9</strain>
    </source>
</reference>
<gene>
    <name evidence="2" type="ORF">DOS83_06030</name>
</gene>
<organism evidence="2 3">
    <name type="scientific">Staphylococcus felis</name>
    <dbReference type="NCBI Taxonomy" id="46127"/>
    <lineage>
        <taxon>Bacteria</taxon>
        <taxon>Bacillati</taxon>
        <taxon>Bacillota</taxon>
        <taxon>Bacilli</taxon>
        <taxon>Bacillales</taxon>
        <taxon>Staphylococcaceae</taxon>
        <taxon>Staphylococcus</taxon>
    </lineage>
</organism>
<evidence type="ECO:0000256" key="1">
    <source>
        <dbReference type="SAM" id="Phobius"/>
    </source>
</evidence>
<protein>
    <recommendedName>
        <fullName evidence="4">NERD domain-containing protein</fullName>
    </recommendedName>
</protein>
<sequence length="285" mass="33437">MTTTLLLILISVFTLILILFIIRIKYYHNRLDVAKYTHSQLINKISRIQHEHQLTSPNHPNDHPEYHFNLRKVKQQLIDILDAYKLDSDLKEYHIIATSQIAKKNSLYAYIHYFDYIIVTNIGIVLIDIKTLKNKTFLHFNGGRSFKTEDDVDKTIAQYLANRYHAQFNTNMTTPYTFSEKVTQNGIQFQFDKYDPWMISKKSITYLNDYFESSLDIAMTTKSYIYCIQENTQLIVGDVKSDENVSICRNKNALNTAIHHLIKTSRSNFSSQNITYIVNSFLKHE</sequence>
<name>A0A3E0IPU5_9STAP</name>
<proteinExistence type="predicted"/>